<evidence type="ECO:0000256" key="1">
    <source>
        <dbReference type="SAM" id="SignalP"/>
    </source>
</evidence>
<keyword evidence="3" id="KW-1185">Reference proteome</keyword>
<dbReference type="Proteomes" id="UP001497453">
    <property type="component" value="Chromosome 3"/>
</dbReference>
<reference evidence="3" key="1">
    <citation type="submission" date="2024-04" db="EMBL/GenBank/DDBJ databases">
        <authorList>
            <person name="Shaw F."/>
            <person name="Minotto A."/>
        </authorList>
    </citation>
    <scope>NUCLEOTIDE SEQUENCE [LARGE SCALE GENOMIC DNA]</scope>
</reference>
<evidence type="ECO:0000313" key="3">
    <source>
        <dbReference type="Proteomes" id="UP001497453"/>
    </source>
</evidence>
<name>A0ABP1DBU7_9APHY</name>
<keyword evidence="1" id="KW-0732">Signal</keyword>
<evidence type="ECO:0000313" key="2">
    <source>
        <dbReference type="EMBL" id="CAL1705310.1"/>
    </source>
</evidence>
<feature type="signal peptide" evidence="1">
    <location>
        <begin position="1"/>
        <end position="16"/>
    </location>
</feature>
<sequence>MYLILAEMSILSGALAIIHRPGCFHLHLALVPEPSIRCNGLGDVVASDISIVYRMHCPFLCSLHPYHHRSLGDGLSRMIFNIFDLGAVGHLLPHIPDP</sequence>
<accession>A0ABP1DBU7</accession>
<feature type="chain" id="PRO_5046805875" description="Secreted protein" evidence="1">
    <location>
        <begin position="17"/>
        <end position="98"/>
    </location>
</feature>
<proteinExistence type="predicted"/>
<dbReference type="EMBL" id="OZ037946">
    <property type="protein sequence ID" value="CAL1705310.1"/>
    <property type="molecule type" value="Genomic_DNA"/>
</dbReference>
<organism evidence="2 3">
    <name type="scientific">Somion occarium</name>
    <dbReference type="NCBI Taxonomy" id="3059160"/>
    <lineage>
        <taxon>Eukaryota</taxon>
        <taxon>Fungi</taxon>
        <taxon>Dikarya</taxon>
        <taxon>Basidiomycota</taxon>
        <taxon>Agaricomycotina</taxon>
        <taxon>Agaricomycetes</taxon>
        <taxon>Polyporales</taxon>
        <taxon>Cerrenaceae</taxon>
        <taxon>Somion</taxon>
    </lineage>
</organism>
<protein>
    <recommendedName>
        <fullName evidence="4">Secreted protein</fullName>
    </recommendedName>
</protein>
<evidence type="ECO:0008006" key="4">
    <source>
        <dbReference type="Google" id="ProtNLM"/>
    </source>
</evidence>
<gene>
    <name evidence="2" type="ORF">GFSPODELE1_LOCUS5373</name>
</gene>